<dbReference type="InterPro" id="IPR011876">
    <property type="entry name" value="IsopentenylPP_isomerase_typ1"/>
</dbReference>
<feature type="active site" evidence="11">
    <location>
        <position position="69"/>
    </location>
</feature>
<organism evidence="13 14">
    <name type="scientific">Ornithobacterium rhinotracheale (strain ATCC 51463 / DSM 15997 / CCUG 23171 / CIP 104009 / LMG 9086)</name>
    <dbReference type="NCBI Taxonomy" id="867902"/>
    <lineage>
        <taxon>Bacteria</taxon>
        <taxon>Pseudomonadati</taxon>
        <taxon>Bacteroidota</taxon>
        <taxon>Flavobacteriia</taxon>
        <taxon>Flavobacteriales</taxon>
        <taxon>Weeksellaceae</taxon>
        <taxon>Ornithobacterium</taxon>
    </lineage>
</organism>
<dbReference type="HOGENOM" id="CLU_060552_2_1_10"/>
<dbReference type="RefSeq" id="WP_014791973.1">
    <property type="nucleotide sequence ID" value="NC_018016.1"/>
</dbReference>
<dbReference type="GO" id="GO:0005737">
    <property type="term" value="C:cytoplasm"/>
    <property type="evidence" value="ECO:0007669"/>
    <property type="project" value="TreeGrafter"/>
</dbReference>
<evidence type="ECO:0000256" key="7">
    <source>
        <dbReference type="ARBA" id="ARBA00023211"/>
    </source>
</evidence>
<dbReference type="PANTHER" id="PTHR10885:SF0">
    <property type="entry name" value="ISOPENTENYL-DIPHOSPHATE DELTA-ISOMERASE"/>
    <property type="match status" value="1"/>
</dbReference>
<keyword evidence="8" id="KW-0414">Isoprene biosynthesis</keyword>
<dbReference type="AlphaFoldDB" id="I4A3D8"/>
<comment type="similarity">
    <text evidence="2">Belongs to the IPP isomerase type 1 family.</text>
</comment>
<evidence type="ECO:0000256" key="8">
    <source>
        <dbReference type="ARBA" id="ARBA00023229"/>
    </source>
</evidence>
<dbReference type="InterPro" id="IPR056375">
    <property type="entry name" value="Idi_bact"/>
</dbReference>
<evidence type="ECO:0000256" key="9">
    <source>
        <dbReference type="ARBA" id="ARBA00023235"/>
    </source>
</evidence>
<dbReference type="GeneID" id="97258911"/>
<dbReference type="GeneID" id="71570406"/>
<dbReference type="EC" id="5.3.3.2" evidence="3 10"/>
<feature type="domain" description="Nudix hydrolase" evidence="12">
    <location>
        <begin position="32"/>
        <end position="164"/>
    </location>
</feature>
<dbReference type="eggNOG" id="COG1443">
    <property type="taxonomic scope" value="Bacteria"/>
</dbReference>
<dbReference type="UniPathway" id="UPA00059">
    <property type="reaction ID" value="UER00104"/>
</dbReference>
<dbReference type="Pfam" id="PF00293">
    <property type="entry name" value="NUDIX"/>
    <property type="match status" value="1"/>
</dbReference>
<evidence type="ECO:0000256" key="2">
    <source>
        <dbReference type="ARBA" id="ARBA00007579"/>
    </source>
</evidence>
<dbReference type="PROSITE" id="PS51462">
    <property type="entry name" value="NUDIX"/>
    <property type="match status" value="1"/>
</dbReference>
<dbReference type="InterPro" id="IPR000086">
    <property type="entry name" value="NUDIX_hydrolase_dom"/>
</dbReference>
<dbReference type="CDD" id="cd02885">
    <property type="entry name" value="NUDIX_IPP_Isomerase"/>
    <property type="match status" value="1"/>
</dbReference>
<sequence length="176" mass="20423">MNTPKEEQVVLINEQDQVQGLMGKMQAHQEGVLHRAFSVFVFNDKNETLLQQRAHGKYHSPGLWTNTCCSHPRENETYAEAAHRRIQEEMGFDCELKPAFHFIYKADVGLGLIEHELDHVFVGNFDGTPIPNPEEVADFKWISMDDLVKDVAQNPQNYTEWFKIILNQYLQHLNNQ</sequence>
<dbReference type="HAMAP" id="MF_00202">
    <property type="entry name" value="Idi"/>
    <property type="match status" value="1"/>
</dbReference>
<evidence type="ECO:0000256" key="3">
    <source>
        <dbReference type="ARBA" id="ARBA00012057"/>
    </source>
</evidence>
<evidence type="ECO:0000256" key="10">
    <source>
        <dbReference type="NCBIfam" id="TIGR02150"/>
    </source>
</evidence>
<evidence type="ECO:0000256" key="11">
    <source>
        <dbReference type="PIRSR" id="PIRSR018427-1"/>
    </source>
</evidence>
<dbReference type="SUPFAM" id="SSF55811">
    <property type="entry name" value="Nudix"/>
    <property type="match status" value="1"/>
</dbReference>
<keyword evidence="9 13" id="KW-0413">Isomerase</keyword>
<evidence type="ECO:0000256" key="1">
    <source>
        <dbReference type="ARBA" id="ARBA00004826"/>
    </source>
</evidence>
<evidence type="ECO:0000259" key="12">
    <source>
        <dbReference type="PROSITE" id="PS51462"/>
    </source>
</evidence>
<dbReference type="GO" id="GO:0009240">
    <property type="term" value="P:isopentenyl diphosphate biosynthetic process"/>
    <property type="evidence" value="ECO:0007669"/>
    <property type="project" value="TreeGrafter"/>
</dbReference>
<reference evidence="13 14" key="1">
    <citation type="submission" date="2012-06" db="EMBL/GenBank/DDBJ databases">
        <title>The complete genome of Ornithobacterium rhinotracheale DSM 15997.</title>
        <authorList>
            <consortium name="US DOE Joint Genome Institute (JGI-PGF)"/>
            <person name="Lucas S."/>
            <person name="Copeland A."/>
            <person name="Lapidus A."/>
            <person name="Goodwin L."/>
            <person name="Pitluck S."/>
            <person name="Peters L."/>
            <person name="Mikhailova N."/>
            <person name="Teshima H."/>
            <person name="Kyrpides N."/>
            <person name="Mavromatis K."/>
            <person name="Pagani I."/>
            <person name="Ivanova N."/>
            <person name="Ovchinnikova G."/>
            <person name="Zeytun A."/>
            <person name="Detter J.C."/>
            <person name="Han C."/>
            <person name="Land M."/>
            <person name="Hauser L."/>
            <person name="Markowitz V."/>
            <person name="Cheng J.-F."/>
            <person name="Hugenholtz P."/>
            <person name="Woyke T."/>
            <person name="Wu D."/>
            <person name="Lang E."/>
            <person name="Kopitz M."/>
            <person name="Brambilla E."/>
            <person name="Klenk H.-P."/>
            <person name="Eisen J.A."/>
        </authorList>
    </citation>
    <scope>NUCLEOTIDE SEQUENCE [LARGE SCALE GENOMIC DNA]</scope>
    <source>
        <strain evidence="14">ATCC 51463 / DSM 15997 / CCUG 23171 / LMG 9086</strain>
    </source>
</reference>
<dbReference type="Gene3D" id="3.90.79.10">
    <property type="entry name" value="Nucleoside Triphosphate Pyrophosphohydrolase"/>
    <property type="match status" value="1"/>
</dbReference>
<dbReference type="PANTHER" id="PTHR10885">
    <property type="entry name" value="ISOPENTENYL-DIPHOSPHATE DELTA-ISOMERASE"/>
    <property type="match status" value="1"/>
</dbReference>
<feature type="active site" evidence="11">
    <location>
        <position position="116"/>
    </location>
</feature>
<protein>
    <recommendedName>
        <fullName evidence="3 10">Isopentenyl-diphosphate delta-isomerase</fullName>
        <ecNumber evidence="3 10">5.3.3.2</ecNumber>
    </recommendedName>
</protein>
<evidence type="ECO:0000256" key="5">
    <source>
        <dbReference type="ARBA" id="ARBA00022723"/>
    </source>
</evidence>
<name>I4A3D8_ORNRL</name>
<evidence type="ECO:0000313" key="13">
    <source>
        <dbReference type="EMBL" id="AFL98472.1"/>
    </source>
</evidence>
<dbReference type="GO" id="GO:0004452">
    <property type="term" value="F:isopentenyl-diphosphate delta-isomerase activity"/>
    <property type="evidence" value="ECO:0007669"/>
    <property type="project" value="UniProtKB-UniRule"/>
</dbReference>
<dbReference type="EMBL" id="CP003283">
    <property type="protein sequence ID" value="AFL98472.1"/>
    <property type="molecule type" value="Genomic_DNA"/>
</dbReference>
<keyword evidence="4" id="KW-0963">Cytoplasm</keyword>
<evidence type="ECO:0000313" key="14">
    <source>
        <dbReference type="Proteomes" id="UP000006051"/>
    </source>
</evidence>
<keyword evidence="7" id="KW-0464">Manganese</keyword>
<dbReference type="NCBIfam" id="NF002995">
    <property type="entry name" value="PRK03759.1"/>
    <property type="match status" value="1"/>
</dbReference>
<dbReference type="PATRIC" id="fig|867902.3.peg.2297"/>
<dbReference type="InterPro" id="IPR015797">
    <property type="entry name" value="NUDIX_hydrolase-like_dom_sf"/>
</dbReference>
<evidence type="ECO:0000256" key="4">
    <source>
        <dbReference type="ARBA" id="ARBA00022490"/>
    </source>
</evidence>
<dbReference type="GO" id="GO:0046872">
    <property type="term" value="F:metal ion binding"/>
    <property type="evidence" value="ECO:0007669"/>
    <property type="project" value="UniProtKB-KW"/>
</dbReference>
<comment type="pathway">
    <text evidence="1">Isoprenoid biosynthesis; dimethylallyl diphosphate biosynthesis; dimethylallyl diphosphate from isopentenyl diphosphate: step 1/1.</text>
</comment>
<dbReference type="NCBIfam" id="TIGR02150">
    <property type="entry name" value="IPP_isom_1"/>
    <property type="match status" value="1"/>
</dbReference>
<keyword evidence="14" id="KW-1185">Reference proteome</keyword>
<accession>I4A3D8</accession>
<proteinExistence type="inferred from homology"/>
<dbReference type="KEGG" id="orh:Ornrh_2343"/>
<dbReference type="STRING" id="867902.Ornrh_2343"/>
<dbReference type="Proteomes" id="UP000006051">
    <property type="component" value="Chromosome"/>
</dbReference>
<keyword evidence="6" id="KW-0460">Magnesium</keyword>
<dbReference type="GO" id="GO:0050992">
    <property type="term" value="P:dimethylallyl diphosphate biosynthetic process"/>
    <property type="evidence" value="ECO:0007669"/>
    <property type="project" value="UniProtKB-UniPathway"/>
</dbReference>
<evidence type="ECO:0000256" key="6">
    <source>
        <dbReference type="ARBA" id="ARBA00022842"/>
    </source>
</evidence>
<keyword evidence="5" id="KW-0479">Metal-binding</keyword>
<gene>
    <name evidence="13" type="ordered locus">Ornrh_2343</name>
</gene>
<dbReference type="PIRSF" id="PIRSF018427">
    <property type="entry name" value="Isopntndiph_ism"/>
    <property type="match status" value="1"/>
</dbReference>